<feature type="region of interest" description="Disordered" evidence="1">
    <location>
        <begin position="1"/>
        <end position="25"/>
    </location>
</feature>
<dbReference type="Proteomes" id="UP001519887">
    <property type="component" value="Unassembled WGS sequence"/>
</dbReference>
<evidence type="ECO:0000256" key="2">
    <source>
        <dbReference type="SAM" id="Phobius"/>
    </source>
</evidence>
<name>A0ABS7C0X1_9BACL</name>
<evidence type="ECO:0000313" key="4">
    <source>
        <dbReference type="Proteomes" id="UP001519887"/>
    </source>
</evidence>
<dbReference type="EMBL" id="JAHZIK010000209">
    <property type="protein sequence ID" value="MBW7454502.1"/>
    <property type="molecule type" value="Genomic_DNA"/>
</dbReference>
<dbReference type="PANTHER" id="PTHR40040">
    <property type="entry name" value="SMALL HYDROPHOBIC PROTEIN-RELATED"/>
    <property type="match status" value="1"/>
</dbReference>
<feature type="transmembrane region" description="Helical" evidence="2">
    <location>
        <begin position="102"/>
        <end position="125"/>
    </location>
</feature>
<protein>
    <submittedName>
        <fullName evidence="3">DUF4190 domain-containing protein</fullName>
    </submittedName>
</protein>
<evidence type="ECO:0000256" key="1">
    <source>
        <dbReference type="SAM" id="MobiDB-lite"/>
    </source>
</evidence>
<comment type="caution">
    <text evidence="3">The sequence shown here is derived from an EMBL/GenBank/DDBJ whole genome shotgun (WGS) entry which is preliminary data.</text>
</comment>
<accession>A0ABS7C0X1</accession>
<keyword evidence="2" id="KW-1133">Transmembrane helix</keyword>
<proteinExistence type="predicted"/>
<keyword evidence="2" id="KW-0472">Membrane</keyword>
<keyword evidence="4" id="KW-1185">Reference proteome</keyword>
<evidence type="ECO:0000313" key="3">
    <source>
        <dbReference type="EMBL" id="MBW7454502.1"/>
    </source>
</evidence>
<feature type="transmembrane region" description="Helical" evidence="2">
    <location>
        <begin position="76"/>
        <end position="95"/>
    </location>
</feature>
<gene>
    <name evidence="3" type="ORF">K0U00_10715</name>
</gene>
<dbReference type="RefSeq" id="WP_210037685.1">
    <property type="nucleotide sequence ID" value="NZ_JBHLVU010000022.1"/>
</dbReference>
<dbReference type="InterPro" id="IPR055338">
    <property type="entry name" value="YqfX-like"/>
</dbReference>
<reference evidence="3 4" key="1">
    <citation type="submission" date="2021-07" db="EMBL/GenBank/DDBJ databases">
        <title>Paenibacillus radiodurans sp. nov., isolated from the southeastern edge of Tengger Desert.</title>
        <authorList>
            <person name="Zhang G."/>
        </authorList>
    </citation>
    <scope>NUCLEOTIDE SEQUENCE [LARGE SCALE GENOMIC DNA]</scope>
    <source>
        <strain evidence="3 4">CCM 7311</strain>
    </source>
</reference>
<keyword evidence="2" id="KW-0812">Transmembrane</keyword>
<sequence>MEQHSEHESHDDSHKHHSYGHDHHPYNEEMSAELAVPPQAYQTDHTKEHVEEAVEQTRSAGQAAGWAALVLSVLSWFVWPLLLGATGIVVGFIAYRQDARGLGLWSMILGLISVIAYLVIIPLYYSIT</sequence>
<dbReference type="PANTHER" id="PTHR40040:SF1">
    <property type="entry name" value="MEMBRANE PROTEIN"/>
    <property type="match status" value="1"/>
</dbReference>
<organism evidence="3 4">
    <name type="scientific">Paenibacillus sepulcri</name>
    <dbReference type="NCBI Taxonomy" id="359917"/>
    <lineage>
        <taxon>Bacteria</taxon>
        <taxon>Bacillati</taxon>
        <taxon>Bacillota</taxon>
        <taxon>Bacilli</taxon>
        <taxon>Bacillales</taxon>
        <taxon>Paenibacillaceae</taxon>
        <taxon>Paenibacillus</taxon>
    </lineage>
</organism>